<feature type="transmembrane region" description="Helical" evidence="1">
    <location>
        <begin position="24"/>
        <end position="42"/>
    </location>
</feature>
<keyword evidence="3" id="KW-1185">Reference proteome</keyword>
<evidence type="ECO:0000313" key="3">
    <source>
        <dbReference type="Proteomes" id="UP000233458"/>
    </source>
</evidence>
<proteinExistence type="predicted"/>
<dbReference type="EMBL" id="CP024199">
    <property type="protein sequence ID" value="AUG51726.1"/>
    <property type="molecule type" value="Genomic_DNA"/>
</dbReference>
<keyword evidence="1" id="KW-0472">Membrane</keyword>
<sequence length="81" mass="9192">MYFWQVDNGENDVVLPKCRDFRRLIPGNIGVVVSFTIAWLCMKFGVREGFTTAPTPGLSFRSIHHFGASVRQKGSPYIRQS</sequence>
<evidence type="ECO:0000256" key="1">
    <source>
        <dbReference type="SAM" id="Phobius"/>
    </source>
</evidence>
<protein>
    <submittedName>
        <fullName evidence="2">Uncharacterized protein</fullName>
    </submittedName>
</protein>
<keyword evidence="1" id="KW-0812">Transmembrane</keyword>
<reference evidence="2 3" key="1">
    <citation type="submission" date="2017-10" db="EMBL/GenBank/DDBJ databases">
        <title>Biodiversity and function of Thalassospira species in the particle-attached aromatic-hydrocarbon-degrading consortia from the surface seawater of the China South Sea.</title>
        <authorList>
            <person name="Dong C."/>
            <person name="Liu R."/>
            <person name="Shao Z."/>
        </authorList>
    </citation>
    <scope>NUCLEOTIDE SEQUENCE [LARGE SCALE GENOMIC DNA]</scope>
    <source>
        <strain evidence="2 3">CSC3H3</strain>
    </source>
</reference>
<accession>A0ABN5FCI8</accession>
<keyword evidence="1" id="KW-1133">Transmembrane helix</keyword>
<dbReference type="Proteomes" id="UP000233458">
    <property type="component" value="Chromosome"/>
</dbReference>
<name>A0ABN5FCI8_9PROT</name>
<gene>
    <name evidence="2" type="ORF">CSC3H3_02620</name>
</gene>
<organism evidence="2 3">
    <name type="scientific">Thalassospira marina</name>
    <dbReference type="NCBI Taxonomy" id="2048283"/>
    <lineage>
        <taxon>Bacteria</taxon>
        <taxon>Pseudomonadati</taxon>
        <taxon>Pseudomonadota</taxon>
        <taxon>Alphaproteobacteria</taxon>
        <taxon>Rhodospirillales</taxon>
        <taxon>Thalassospiraceae</taxon>
        <taxon>Thalassospira</taxon>
    </lineage>
</organism>
<evidence type="ECO:0000313" key="2">
    <source>
        <dbReference type="EMBL" id="AUG51726.1"/>
    </source>
</evidence>